<protein>
    <submittedName>
        <fullName evidence="1">Glycosyltransferase</fullName>
    </submittedName>
</protein>
<dbReference type="Pfam" id="PF13692">
    <property type="entry name" value="Glyco_trans_1_4"/>
    <property type="match status" value="1"/>
</dbReference>
<proteinExistence type="predicted"/>
<gene>
    <name evidence="1" type="ORF">GT347_14215</name>
</gene>
<dbReference type="RefSeq" id="WP_160552781.1">
    <property type="nucleotide sequence ID" value="NZ_CP047650.1"/>
</dbReference>
<dbReference type="Proteomes" id="UP000464787">
    <property type="component" value="Chromosome"/>
</dbReference>
<evidence type="ECO:0000313" key="2">
    <source>
        <dbReference type="Proteomes" id="UP000464787"/>
    </source>
</evidence>
<organism evidence="1 2">
    <name type="scientific">Xylophilus rhododendri</name>
    <dbReference type="NCBI Taxonomy" id="2697032"/>
    <lineage>
        <taxon>Bacteria</taxon>
        <taxon>Pseudomonadati</taxon>
        <taxon>Pseudomonadota</taxon>
        <taxon>Betaproteobacteria</taxon>
        <taxon>Burkholderiales</taxon>
        <taxon>Xylophilus</taxon>
    </lineage>
</organism>
<dbReference type="AlphaFoldDB" id="A0A857J8D5"/>
<accession>A0A857J8D5</accession>
<name>A0A857J8D5_9BURK</name>
<keyword evidence="1" id="KW-0808">Transferase</keyword>
<keyword evidence="2" id="KW-1185">Reference proteome</keyword>
<dbReference type="KEGG" id="xyk:GT347_14215"/>
<dbReference type="SUPFAM" id="SSF53756">
    <property type="entry name" value="UDP-Glycosyltransferase/glycogen phosphorylase"/>
    <property type="match status" value="1"/>
</dbReference>
<dbReference type="PANTHER" id="PTHR12526">
    <property type="entry name" value="GLYCOSYLTRANSFERASE"/>
    <property type="match status" value="1"/>
</dbReference>
<evidence type="ECO:0000313" key="1">
    <source>
        <dbReference type="EMBL" id="QHI99038.1"/>
    </source>
</evidence>
<dbReference type="PANTHER" id="PTHR12526:SF595">
    <property type="entry name" value="BLL5217 PROTEIN"/>
    <property type="match status" value="1"/>
</dbReference>
<dbReference type="Gene3D" id="3.40.50.2000">
    <property type="entry name" value="Glycogen Phosphorylase B"/>
    <property type="match status" value="2"/>
</dbReference>
<dbReference type="EMBL" id="CP047650">
    <property type="protein sequence ID" value="QHI99038.1"/>
    <property type="molecule type" value="Genomic_DNA"/>
</dbReference>
<sequence>MNILMVHRAPVPVFAYGGTERVMWDLARRLSTLGHRVRFLVPAGSHCDFAEVIALDPAGDWRAQVPADTDVVHLQFQPEGGLLPDVPCLVTEHGNPAPGVPLQRNTVFISADHAARHGSTVFVRNGLDWSAYGVVDFDRPRPGFHFLGKASWRVKNVQGAIDVTGDAGVRLDVLGGVRFNFKRGIRLTFTPRVHFHGMVGGERKMGLLNASRGLVFPVLWHEPFGLAVIESLYFGCPVFGTPYGALPELVPGDCGVLSTSRAELAEAVRGRSFDARACHALAVREFGADTMAPGYLRLYEKITAGECLHAEPPRLREEARRLAWRP</sequence>
<reference evidence="1 2" key="1">
    <citation type="submission" date="2020-01" db="EMBL/GenBank/DDBJ databases">
        <title>Genome sequencing of strain KACC 21265.</title>
        <authorList>
            <person name="Heo J."/>
            <person name="Kim S.-J."/>
            <person name="Kim J.-S."/>
            <person name="Hong S.-B."/>
            <person name="Kwon S.-W."/>
        </authorList>
    </citation>
    <scope>NUCLEOTIDE SEQUENCE [LARGE SCALE GENOMIC DNA]</scope>
    <source>
        <strain evidence="1 2">KACC 21265</strain>
    </source>
</reference>
<dbReference type="GO" id="GO:0016740">
    <property type="term" value="F:transferase activity"/>
    <property type="evidence" value="ECO:0007669"/>
    <property type="project" value="UniProtKB-KW"/>
</dbReference>